<accession>A0ABU0Z866</accession>
<feature type="domain" description="AB hydrolase-1" evidence="2">
    <location>
        <begin position="2"/>
        <end position="251"/>
    </location>
</feature>
<evidence type="ECO:0000256" key="1">
    <source>
        <dbReference type="SAM" id="MobiDB-lite"/>
    </source>
</evidence>
<dbReference type="EMBL" id="JAVHUY010000002">
    <property type="protein sequence ID" value="MDQ7903250.1"/>
    <property type="molecule type" value="Genomic_DNA"/>
</dbReference>
<dbReference type="Gene3D" id="3.40.50.1820">
    <property type="entry name" value="alpha/beta hydrolase"/>
    <property type="match status" value="1"/>
</dbReference>
<feature type="region of interest" description="Disordered" evidence="1">
    <location>
        <begin position="269"/>
        <end position="288"/>
    </location>
</feature>
<protein>
    <submittedName>
        <fullName evidence="3">Alpha/beta hydrolase</fullName>
    </submittedName>
</protein>
<gene>
    <name evidence="3" type="ORF">RB614_01785</name>
</gene>
<dbReference type="InterPro" id="IPR000073">
    <property type="entry name" value="AB_hydrolase_1"/>
</dbReference>
<reference evidence="3 4" key="1">
    <citation type="submission" date="2023-08" db="EMBL/GenBank/DDBJ databases">
        <title>Phytohabitans sansha sp. nov., isolated from marine sediment.</title>
        <authorList>
            <person name="Zhao Y."/>
            <person name="Yi K."/>
        </authorList>
    </citation>
    <scope>NUCLEOTIDE SEQUENCE [LARGE SCALE GENOMIC DNA]</scope>
    <source>
        <strain evidence="3 4">ZYX-F-186</strain>
    </source>
</reference>
<evidence type="ECO:0000259" key="2">
    <source>
        <dbReference type="Pfam" id="PF00561"/>
    </source>
</evidence>
<dbReference type="PRINTS" id="PR00111">
    <property type="entry name" value="ABHYDROLASE"/>
</dbReference>
<dbReference type="PANTHER" id="PTHR43433:SF10">
    <property type="entry name" value="AB HYDROLASE-1 DOMAIN-CONTAINING PROTEIN"/>
    <property type="match status" value="1"/>
</dbReference>
<evidence type="ECO:0000313" key="3">
    <source>
        <dbReference type="EMBL" id="MDQ7903250.1"/>
    </source>
</evidence>
<proteinExistence type="predicted"/>
<dbReference type="Pfam" id="PF00561">
    <property type="entry name" value="Abhydrolase_1"/>
    <property type="match status" value="1"/>
</dbReference>
<dbReference type="InterPro" id="IPR029058">
    <property type="entry name" value="AB_hydrolase_fold"/>
</dbReference>
<comment type="caution">
    <text evidence="3">The sequence shown here is derived from an EMBL/GenBank/DDBJ whole genome shotgun (WGS) entry which is preliminary data.</text>
</comment>
<dbReference type="Proteomes" id="UP001230908">
    <property type="component" value="Unassembled WGS sequence"/>
</dbReference>
<dbReference type="SUPFAM" id="SSF53474">
    <property type="entry name" value="alpha/beta-Hydrolases"/>
    <property type="match status" value="1"/>
</dbReference>
<dbReference type="PANTHER" id="PTHR43433">
    <property type="entry name" value="HYDROLASE, ALPHA/BETA FOLD FAMILY PROTEIN"/>
    <property type="match status" value="1"/>
</dbReference>
<keyword evidence="4" id="KW-1185">Reference proteome</keyword>
<organism evidence="3 4">
    <name type="scientific">Phytohabitans maris</name>
    <dbReference type="NCBI Taxonomy" id="3071409"/>
    <lineage>
        <taxon>Bacteria</taxon>
        <taxon>Bacillati</taxon>
        <taxon>Actinomycetota</taxon>
        <taxon>Actinomycetes</taxon>
        <taxon>Micromonosporales</taxon>
        <taxon>Micromonosporaceae</taxon>
    </lineage>
</organism>
<dbReference type="InterPro" id="IPR050471">
    <property type="entry name" value="AB_hydrolase"/>
</dbReference>
<name>A0ABU0Z866_9ACTN</name>
<sequence length="300" mass="32663">MPVFLLHGTPGSRSGPKPRGIVLYRMGVRLICYDRPGYGGSDRHEGRRVADVAGDVAAIADHLGFDRFAVVGRSGGGPHALACAALLPDRVTRAAAMVSIAPADASDLDWHQDMTNLNTEEYRSVDADGSAYAAQLAARARVTRKNPRSLVEHLRPALCDMDHRVIDDIAIRRQLTASYREATRPGPGGWIDDVTAFRKGWGFDLSTIRVPVRLWHGDADTFSPVQHTEWLAARIPGAEMQVQRGAGHFTAVEFLPLILAWLAEARPATVDSGRPGDGSTPEAPSEWVRVQHPVHQLPVL</sequence>
<keyword evidence="3" id="KW-0378">Hydrolase</keyword>
<dbReference type="GO" id="GO:0016787">
    <property type="term" value="F:hydrolase activity"/>
    <property type="evidence" value="ECO:0007669"/>
    <property type="project" value="UniProtKB-KW"/>
</dbReference>
<evidence type="ECO:0000313" key="4">
    <source>
        <dbReference type="Proteomes" id="UP001230908"/>
    </source>
</evidence>